<evidence type="ECO:0000313" key="2">
    <source>
        <dbReference type="EMBL" id="GMA84856.1"/>
    </source>
</evidence>
<evidence type="ECO:0000256" key="1">
    <source>
        <dbReference type="SAM" id="MobiDB-lite"/>
    </source>
</evidence>
<feature type="compositionally biased region" description="Low complexity" evidence="1">
    <location>
        <begin position="179"/>
        <end position="192"/>
    </location>
</feature>
<feature type="region of interest" description="Disordered" evidence="1">
    <location>
        <begin position="1"/>
        <end position="20"/>
    </location>
</feature>
<reference evidence="3" key="1">
    <citation type="journal article" date="2019" name="Int. J. Syst. Evol. Microbiol.">
        <title>The Global Catalogue of Microorganisms (GCM) 10K type strain sequencing project: providing services to taxonomists for standard genome sequencing and annotation.</title>
        <authorList>
            <consortium name="The Broad Institute Genomics Platform"/>
            <consortium name="The Broad Institute Genome Sequencing Center for Infectious Disease"/>
            <person name="Wu L."/>
            <person name="Ma J."/>
        </authorList>
    </citation>
    <scope>NUCLEOTIDE SEQUENCE [LARGE SCALE GENOMIC DNA]</scope>
    <source>
        <strain evidence="3">NBRC 108730</strain>
    </source>
</reference>
<evidence type="ECO:0000313" key="3">
    <source>
        <dbReference type="Proteomes" id="UP001157017"/>
    </source>
</evidence>
<proteinExistence type="predicted"/>
<dbReference type="Proteomes" id="UP001157017">
    <property type="component" value="Unassembled WGS sequence"/>
</dbReference>
<sequence length="192" mass="20557">MGASTPASTDSSVDLPDPEAPTIATRLALVDEQVEPLQRLHLDGLGLVDPHEVVADDERVVAVLREPVGGRGQREVGLCHARSLWPDDDVWRSVARARVAEGEGVHEGVGMGFLDRLLGREPRQQGGWQPPAQQQVPQAPRPAGGPQGDDERAVARYRYLLRTAPPEEPGARARRGVRPPHAAAAQPGARGA</sequence>
<organism evidence="2 3">
    <name type="scientific">Angustibacter aerolatus</name>
    <dbReference type="NCBI Taxonomy" id="1162965"/>
    <lineage>
        <taxon>Bacteria</taxon>
        <taxon>Bacillati</taxon>
        <taxon>Actinomycetota</taxon>
        <taxon>Actinomycetes</taxon>
        <taxon>Kineosporiales</taxon>
        <taxon>Kineosporiaceae</taxon>
    </lineage>
</organism>
<feature type="compositionally biased region" description="Polar residues" evidence="1">
    <location>
        <begin position="1"/>
        <end position="12"/>
    </location>
</feature>
<keyword evidence="3" id="KW-1185">Reference proteome</keyword>
<gene>
    <name evidence="2" type="ORF">GCM10025868_01060</name>
</gene>
<accession>A0ABQ6JB91</accession>
<comment type="caution">
    <text evidence="2">The sequence shown here is derived from an EMBL/GenBank/DDBJ whole genome shotgun (WGS) entry which is preliminary data.</text>
</comment>
<feature type="region of interest" description="Disordered" evidence="1">
    <location>
        <begin position="121"/>
        <end position="192"/>
    </location>
</feature>
<dbReference type="EMBL" id="BSUZ01000001">
    <property type="protein sequence ID" value="GMA84856.1"/>
    <property type="molecule type" value="Genomic_DNA"/>
</dbReference>
<protein>
    <submittedName>
        <fullName evidence="2">Uncharacterized protein</fullName>
    </submittedName>
</protein>
<name>A0ABQ6JB91_9ACTN</name>
<feature type="compositionally biased region" description="Low complexity" evidence="1">
    <location>
        <begin position="124"/>
        <end position="144"/>
    </location>
</feature>